<keyword evidence="2" id="KW-1185">Reference proteome</keyword>
<organism evidence="1 2">
    <name type="scientific">Thermobacillus composti (strain DSM 18247 / JCM 13945 / KWC4)</name>
    <dbReference type="NCBI Taxonomy" id="717605"/>
    <lineage>
        <taxon>Bacteria</taxon>
        <taxon>Bacillati</taxon>
        <taxon>Bacillota</taxon>
        <taxon>Bacilli</taxon>
        <taxon>Bacillales</taxon>
        <taxon>Paenibacillaceae</taxon>
        <taxon>Thermobacillus</taxon>
    </lineage>
</organism>
<dbReference type="HOGENOM" id="CLU_174664_0_0_9"/>
<dbReference type="eggNOG" id="ENOG5033J95">
    <property type="taxonomic scope" value="Bacteria"/>
</dbReference>
<evidence type="ECO:0000313" key="2">
    <source>
        <dbReference type="Proteomes" id="UP000010795"/>
    </source>
</evidence>
<dbReference type="Proteomes" id="UP000010795">
    <property type="component" value="Plasmid pTHECO01"/>
</dbReference>
<dbReference type="KEGG" id="tco:Theco_4104"/>
<protein>
    <submittedName>
        <fullName evidence="1">Uncharacterized protein</fullName>
    </submittedName>
</protein>
<sequence length="91" mass="9563">MGEDCTVEIGTYQVGGGPAIQLYCEDGSPMATATINVPSLELPENYVVVKDQDENEGMMEALVEAGIVRPTGLRVVVGYYSAPVAELLVAG</sequence>
<evidence type="ECO:0000313" key="1">
    <source>
        <dbReference type="EMBL" id="AGA60101.1"/>
    </source>
</evidence>
<proteinExistence type="predicted"/>
<keyword evidence="1" id="KW-0614">Plasmid</keyword>
<dbReference type="EMBL" id="CP003256">
    <property type="protein sequence ID" value="AGA60101.1"/>
    <property type="molecule type" value="Genomic_DNA"/>
</dbReference>
<gene>
    <name evidence="1" type="ordered locus">Theco_4104</name>
</gene>
<reference evidence="2" key="1">
    <citation type="submission" date="2012-01" db="EMBL/GenBank/DDBJ databases">
        <title>Complete sequence of plasmid of Thermobacillus composti KWC4.</title>
        <authorList>
            <person name="Lucas S."/>
            <person name="Han J."/>
            <person name="Lapidus A."/>
            <person name="Cheng J.-F."/>
            <person name="Goodwin L."/>
            <person name="Pitluck S."/>
            <person name="Peters L."/>
            <person name="Ovchinnikova G."/>
            <person name="Teshima H."/>
            <person name="Detter J.C."/>
            <person name="Han C."/>
            <person name="Tapia R."/>
            <person name="Land M."/>
            <person name="Hauser L."/>
            <person name="Kyrpides N."/>
            <person name="Ivanova N."/>
            <person name="Pagani I."/>
            <person name="Anderson I."/>
            <person name="Woyke T."/>
        </authorList>
    </citation>
    <scope>NUCLEOTIDE SEQUENCE [LARGE SCALE GENOMIC DNA]</scope>
    <source>
        <strain evidence="2">DSM 18247 / JCM 13945 / KWC4</strain>
        <plasmid evidence="2">Plasmid pTHECO01</plasmid>
    </source>
</reference>
<name>L0EJY0_THECK</name>
<geneLocation type="plasmid" evidence="1 2">
    <name>pTHECO01</name>
</geneLocation>
<accession>L0EJY0</accession>
<dbReference type="AlphaFoldDB" id="L0EJY0"/>